<dbReference type="PANTHER" id="PTHR33392">
    <property type="entry name" value="POLYISOPRENYL-TEICHOIC ACID--PEPTIDOGLYCAN TEICHOIC ACID TRANSFERASE TAGU"/>
    <property type="match status" value="1"/>
</dbReference>
<dbReference type="NCBIfam" id="TIGR00350">
    <property type="entry name" value="lytR_cpsA_psr"/>
    <property type="match status" value="1"/>
</dbReference>
<sequence length="506" mass="52578">MSARRAKGSHGGAPGRGRRARRIALWTTAGTVSLAVLAGGLVYYRLNGNLSTFGEDGVSKDRPAAASADAQGRTPVNLLLIGSDSRDGSNKDLGGGEDGGARSDTAILLHVYADHKHAVGVSIPRDSLVEVPPCLLPNKTWTKDQPSTMFNTAFSVGNTEQGNPACTQNTVEKLTGLRIDHTMVVNFQGFADMTKAVGGVDVCLPKAVYEGDLNPNLGHRGKELFQQGHQTLSGQAALDYVRIRHGLGDGSDIGRTKRQQAFLSSLIKQVKSQGMDPTTLLPLADAATKSLTVDEGLGSAAKLIDFAMSLKDVDLHDIKFLTVPWRYQGERVALVHPDVDQLWAALRADRTLDGQDASAAPAAAPSPAASGSAPATAPKPVGTGIKVAVYNGTETAGLTTRAAQALEDAGFTVTGRANAAARTHRSTLVEYGPGEKDRAEKVAALFPGAVLQADGRTAGIALTLGADYANGSGTTAAPPLPTGPLPTSVSQARSADDDACSDLTYG</sequence>
<dbReference type="Proteomes" id="UP001165041">
    <property type="component" value="Unassembled WGS sequence"/>
</dbReference>
<evidence type="ECO:0000259" key="5">
    <source>
        <dbReference type="Pfam" id="PF13399"/>
    </source>
</evidence>
<dbReference type="RefSeq" id="WP_285734106.1">
    <property type="nucleotide sequence ID" value="NZ_BSSA01000002.1"/>
</dbReference>
<feature type="transmembrane region" description="Helical" evidence="3">
    <location>
        <begin position="23"/>
        <end position="44"/>
    </location>
</feature>
<dbReference type="AlphaFoldDB" id="A0A9W6UYR3"/>
<dbReference type="InterPro" id="IPR050922">
    <property type="entry name" value="LytR/CpsA/Psr_CW_biosynth"/>
</dbReference>
<comment type="similarity">
    <text evidence="1">Belongs to the LytR/CpsA/Psr (LCP) family.</text>
</comment>
<dbReference type="EMBL" id="BSSA01000002">
    <property type="protein sequence ID" value="GLW68794.1"/>
    <property type="molecule type" value="Genomic_DNA"/>
</dbReference>
<keyword evidence="3" id="KW-0472">Membrane</keyword>
<feature type="region of interest" description="Disordered" evidence="2">
    <location>
        <begin position="356"/>
        <end position="377"/>
    </location>
</feature>
<evidence type="ECO:0008006" key="8">
    <source>
        <dbReference type="Google" id="ProtNLM"/>
    </source>
</evidence>
<comment type="caution">
    <text evidence="6">The sequence shown here is derived from an EMBL/GenBank/DDBJ whole genome shotgun (WGS) entry which is preliminary data.</text>
</comment>
<name>A0A9W6UYR3_9ACTN</name>
<dbReference type="PANTHER" id="PTHR33392:SF6">
    <property type="entry name" value="POLYISOPRENYL-TEICHOIC ACID--PEPTIDOGLYCAN TEICHOIC ACID TRANSFERASE TAGU"/>
    <property type="match status" value="1"/>
</dbReference>
<evidence type="ECO:0000256" key="3">
    <source>
        <dbReference type="SAM" id="Phobius"/>
    </source>
</evidence>
<evidence type="ECO:0000256" key="1">
    <source>
        <dbReference type="ARBA" id="ARBA00006068"/>
    </source>
</evidence>
<feature type="region of interest" description="Disordered" evidence="2">
    <location>
        <begin position="473"/>
        <end position="506"/>
    </location>
</feature>
<feature type="region of interest" description="Disordered" evidence="2">
    <location>
        <begin position="80"/>
        <end position="99"/>
    </location>
</feature>
<evidence type="ECO:0000313" key="6">
    <source>
        <dbReference type="EMBL" id="GLW68794.1"/>
    </source>
</evidence>
<dbReference type="InterPro" id="IPR004474">
    <property type="entry name" value="LytR_CpsA_psr"/>
</dbReference>
<evidence type="ECO:0000256" key="2">
    <source>
        <dbReference type="SAM" id="MobiDB-lite"/>
    </source>
</evidence>
<feature type="compositionally biased region" description="Low complexity" evidence="2">
    <location>
        <begin position="357"/>
        <end position="377"/>
    </location>
</feature>
<protein>
    <recommendedName>
        <fullName evidence="8">Transcriptional regulator</fullName>
    </recommendedName>
</protein>
<feature type="domain" description="LytR/CpsA/Psr regulator C-terminal" evidence="5">
    <location>
        <begin position="385"/>
        <end position="468"/>
    </location>
</feature>
<organism evidence="6 7">
    <name type="scientific">Kitasatospora phosalacinea</name>
    <dbReference type="NCBI Taxonomy" id="2065"/>
    <lineage>
        <taxon>Bacteria</taxon>
        <taxon>Bacillati</taxon>
        <taxon>Actinomycetota</taxon>
        <taxon>Actinomycetes</taxon>
        <taxon>Kitasatosporales</taxon>
        <taxon>Streptomycetaceae</taxon>
        <taxon>Kitasatospora</taxon>
    </lineage>
</organism>
<gene>
    <name evidence="6" type="ORF">Kpho02_10930</name>
</gene>
<keyword evidence="3" id="KW-1133">Transmembrane helix</keyword>
<evidence type="ECO:0000259" key="4">
    <source>
        <dbReference type="Pfam" id="PF03816"/>
    </source>
</evidence>
<dbReference type="Pfam" id="PF13399">
    <property type="entry name" value="LytR_C"/>
    <property type="match status" value="1"/>
</dbReference>
<reference evidence="6" key="1">
    <citation type="submission" date="2023-02" db="EMBL/GenBank/DDBJ databases">
        <title>Kitasatospora phosalacinea NBRC 14627.</title>
        <authorList>
            <person name="Ichikawa N."/>
            <person name="Sato H."/>
            <person name="Tonouchi N."/>
        </authorList>
    </citation>
    <scope>NUCLEOTIDE SEQUENCE</scope>
    <source>
        <strain evidence="6">NBRC 14627</strain>
    </source>
</reference>
<proteinExistence type="inferred from homology"/>
<accession>A0A9W6UYR3</accession>
<dbReference type="Gene3D" id="3.40.630.190">
    <property type="entry name" value="LCP protein"/>
    <property type="match status" value="1"/>
</dbReference>
<keyword evidence="3" id="KW-0812">Transmembrane</keyword>
<feature type="domain" description="Cell envelope-related transcriptional attenuator" evidence="4">
    <location>
        <begin position="102"/>
        <end position="271"/>
    </location>
</feature>
<dbReference type="InterPro" id="IPR027381">
    <property type="entry name" value="LytR/CpsA/Psr_C"/>
</dbReference>
<evidence type="ECO:0000313" key="7">
    <source>
        <dbReference type="Proteomes" id="UP001165041"/>
    </source>
</evidence>
<dbReference type="Gene3D" id="3.30.70.2390">
    <property type="match status" value="1"/>
</dbReference>
<dbReference type="Pfam" id="PF03816">
    <property type="entry name" value="LytR_cpsA_psr"/>
    <property type="match status" value="1"/>
</dbReference>